<evidence type="ECO:0000313" key="1">
    <source>
        <dbReference type="EMBL" id="AMO69991.1"/>
    </source>
</evidence>
<organism evidence="1 2">
    <name type="scientific">Zhongshania aliphaticivorans</name>
    <dbReference type="NCBI Taxonomy" id="1470434"/>
    <lineage>
        <taxon>Bacteria</taxon>
        <taxon>Pseudomonadati</taxon>
        <taxon>Pseudomonadota</taxon>
        <taxon>Gammaproteobacteria</taxon>
        <taxon>Cellvibrionales</taxon>
        <taxon>Spongiibacteraceae</taxon>
        <taxon>Zhongshania</taxon>
    </lineage>
</organism>
<dbReference type="Pfam" id="PF04237">
    <property type="entry name" value="YjbR"/>
    <property type="match status" value="1"/>
</dbReference>
<dbReference type="STRING" id="1470434.AZF00_17535"/>
<gene>
    <name evidence="1" type="ORF">AZF00_17535</name>
</gene>
<dbReference type="SUPFAM" id="SSF142906">
    <property type="entry name" value="YjbR-like"/>
    <property type="match status" value="1"/>
</dbReference>
<dbReference type="RefSeq" id="WP_062384455.1">
    <property type="nucleotide sequence ID" value="NZ_CP014544.1"/>
</dbReference>
<accession>A0A127M9R4</accession>
<dbReference type="KEGG" id="zal:AZF00_17535"/>
<dbReference type="EMBL" id="CP014544">
    <property type="protein sequence ID" value="AMO69991.1"/>
    <property type="molecule type" value="Genomic_DNA"/>
</dbReference>
<name>A0A127M9R4_9GAMM</name>
<dbReference type="InterPro" id="IPR007351">
    <property type="entry name" value="YjbR"/>
</dbReference>
<evidence type="ECO:0000313" key="2">
    <source>
        <dbReference type="Proteomes" id="UP000074119"/>
    </source>
</evidence>
<sequence length="121" mass="13840">MSYDDFNDFCRGLPASTYSLQWGGSHVWKVGAKVFAVGGWQKSGQMGFTFKASDNNYEILKEEPGYRPAPYLASRGLKWIQQCEVFENSEEQLKYYLAESHRIVSLGLSKKMQRELGLNQD</sequence>
<dbReference type="AlphaFoldDB" id="A0A127M9R4"/>
<dbReference type="Proteomes" id="UP000074119">
    <property type="component" value="Chromosome"/>
</dbReference>
<dbReference type="PANTHER" id="PTHR35145">
    <property type="entry name" value="CYTOPLASMIC PROTEIN-RELATED"/>
    <property type="match status" value="1"/>
</dbReference>
<dbReference type="InterPro" id="IPR038056">
    <property type="entry name" value="YjbR-like_sf"/>
</dbReference>
<proteinExistence type="predicted"/>
<protein>
    <recommendedName>
        <fullName evidence="3">MmcQ/YjbR family DNA-binding protein</fullName>
    </recommendedName>
</protein>
<evidence type="ECO:0008006" key="3">
    <source>
        <dbReference type="Google" id="ProtNLM"/>
    </source>
</evidence>
<dbReference type="InterPro" id="IPR058532">
    <property type="entry name" value="YjbR/MT2646/Rv2570-like"/>
</dbReference>
<reference evidence="1 2" key="1">
    <citation type="submission" date="2015-12" db="EMBL/GenBank/DDBJ databases">
        <authorList>
            <person name="Shamseldin A."/>
            <person name="Moawad H."/>
            <person name="Abd El-Rahim W.M."/>
            <person name="Sadowsky M.J."/>
        </authorList>
    </citation>
    <scope>NUCLEOTIDE SEQUENCE [LARGE SCALE GENOMIC DNA]</scope>
    <source>
        <strain evidence="1 2">SM2</strain>
    </source>
</reference>
<dbReference type="Gene3D" id="3.90.1150.30">
    <property type="match status" value="1"/>
</dbReference>
<dbReference type="PANTHER" id="PTHR35145:SF1">
    <property type="entry name" value="CYTOPLASMIC PROTEIN"/>
    <property type="match status" value="1"/>
</dbReference>